<keyword evidence="3 7" id="KW-1133">Transmembrane helix</keyword>
<dbReference type="PANTHER" id="PTHR33048">
    <property type="entry name" value="PTH11-LIKE INTEGRAL MEMBRANE PROTEIN (AFU_ORTHOLOGUE AFUA_5G11245)"/>
    <property type="match status" value="1"/>
</dbReference>
<comment type="similarity">
    <text evidence="5">Belongs to the SAT4 family.</text>
</comment>
<keyword evidence="10" id="KW-1185">Reference proteome</keyword>
<gene>
    <name evidence="9" type="ORF">N0V93_010261</name>
</gene>
<feature type="domain" description="Rhodopsin" evidence="8">
    <location>
        <begin position="29"/>
        <end position="272"/>
    </location>
</feature>
<evidence type="ECO:0000256" key="6">
    <source>
        <dbReference type="SAM" id="MobiDB-lite"/>
    </source>
</evidence>
<evidence type="ECO:0000256" key="3">
    <source>
        <dbReference type="ARBA" id="ARBA00022989"/>
    </source>
</evidence>
<dbReference type="InterPro" id="IPR052337">
    <property type="entry name" value="SAT4-like"/>
</dbReference>
<evidence type="ECO:0000256" key="5">
    <source>
        <dbReference type="ARBA" id="ARBA00038359"/>
    </source>
</evidence>
<evidence type="ECO:0000313" key="9">
    <source>
        <dbReference type="EMBL" id="KAJ4385200.1"/>
    </source>
</evidence>
<accession>A0A9W9CRR7</accession>
<feature type="transmembrane region" description="Helical" evidence="7">
    <location>
        <begin position="125"/>
        <end position="149"/>
    </location>
</feature>
<keyword evidence="4 7" id="KW-0472">Membrane</keyword>
<feature type="transmembrane region" description="Helical" evidence="7">
    <location>
        <begin position="89"/>
        <end position="118"/>
    </location>
</feature>
<name>A0A9W9CRR7_9PEZI</name>
<dbReference type="OrthoDB" id="5342292at2759"/>
<evidence type="ECO:0000256" key="2">
    <source>
        <dbReference type="ARBA" id="ARBA00022692"/>
    </source>
</evidence>
<dbReference type="PANTHER" id="PTHR33048:SF47">
    <property type="entry name" value="INTEGRAL MEMBRANE PROTEIN-RELATED"/>
    <property type="match status" value="1"/>
</dbReference>
<dbReference type="GO" id="GO:0016020">
    <property type="term" value="C:membrane"/>
    <property type="evidence" value="ECO:0007669"/>
    <property type="project" value="UniProtKB-SubCell"/>
</dbReference>
<evidence type="ECO:0000256" key="4">
    <source>
        <dbReference type="ARBA" id="ARBA00023136"/>
    </source>
</evidence>
<feature type="transmembrane region" description="Helical" evidence="7">
    <location>
        <begin position="12"/>
        <end position="33"/>
    </location>
</feature>
<evidence type="ECO:0000259" key="8">
    <source>
        <dbReference type="Pfam" id="PF20684"/>
    </source>
</evidence>
<comment type="subcellular location">
    <subcellularLocation>
        <location evidence="1">Membrane</location>
        <topology evidence="1">Multi-pass membrane protein</topology>
    </subcellularLocation>
</comment>
<feature type="region of interest" description="Disordered" evidence="6">
    <location>
        <begin position="282"/>
        <end position="313"/>
    </location>
</feature>
<dbReference type="InterPro" id="IPR049326">
    <property type="entry name" value="Rhodopsin_dom_fungi"/>
</dbReference>
<organism evidence="9 10">
    <name type="scientific">Gnomoniopsis smithogilvyi</name>
    <dbReference type="NCBI Taxonomy" id="1191159"/>
    <lineage>
        <taxon>Eukaryota</taxon>
        <taxon>Fungi</taxon>
        <taxon>Dikarya</taxon>
        <taxon>Ascomycota</taxon>
        <taxon>Pezizomycotina</taxon>
        <taxon>Sordariomycetes</taxon>
        <taxon>Sordariomycetidae</taxon>
        <taxon>Diaporthales</taxon>
        <taxon>Gnomoniaceae</taxon>
        <taxon>Gnomoniopsis</taxon>
    </lineage>
</organism>
<keyword evidence="2 7" id="KW-0812">Transmembrane</keyword>
<dbReference type="Pfam" id="PF20684">
    <property type="entry name" value="Fung_rhodopsin"/>
    <property type="match status" value="1"/>
</dbReference>
<feature type="transmembrane region" description="Helical" evidence="7">
    <location>
        <begin position="45"/>
        <end position="69"/>
    </location>
</feature>
<evidence type="ECO:0000256" key="7">
    <source>
        <dbReference type="SAM" id="Phobius"/>
    </source>
</evidence>
<comment type="caution">
    <text evidence="9">The sequence shown here is derived from an EMBL/GenBank/DDBJ whole genome shotgun (WGS) entry which is preliminary data.</text>
</comment>
<evidence type="ECO:0000313" key="10">
    <source>
        <dbReference type="Proteomes" id="UP001140453"/>
    </source>
</evidence>
<dbReference type="Proteomes" id="UP001140453">
    <property type="component" value="Unassembled WGS sequence"/>
</dbReference>
<protein>
    <recommendedName>
        <fullName evidence="8">Rhodopsin domain-containing protein</fullName>
    </recommendedName>
</protein>
<dbReference type="AlphaFoldDB" id="A0A9W9CRR7"/>
<sequence>MADDIPYIGWRLVVFVSVVTPLLVLVTALRFYARSLTPRRFGLDDWLVLIALFGQFGATGLALACLKHAGVGYHITWVAENHPEAAESFFKYLIAISSWYWATISLSKLAICIFYRILFPQKSVFIILCLVAGILISTAVVSFTVGLAACRPFEAQWAATAVQAEKCIDKEKLYVWSTFPNIVTDVVLLVLPLPIIWKLHTSRQLKIALSGTFLLGGIGIVASILRFVSFNNTSSFIDATWNAVELYIWTLAEPSIYLIAACLITYRPLLEKFNSKVRSQVSSKWPSNKGPSAPASFPYQEPTNRTPKGHSADNYLHDNDQGFLLSKFGARGQGFNQIPETVYIQHTAQPLRSPPSGIVKTTDIEMTRGMAKKDGY</sequence>
<proteinExistence type="inferred from homology"/>
<evidence type="ECO:0000256" key="1">
    <source>
        <dbReference type="ARBA" id="ARBA00004141"/>
    </source>
</evidence>
<dbReference type="EMBL" id="JAPEVB010000008">
    <property type="protein sequence ID" value="KAJ4385200.1"/>
    <property type="molecule type" value="Genomic_DNA"/>
</dbReference>
<feature type="transmembrane region" description="Helical" evidence="7">
    <location>
        <begin position="173"/>
        <end position="195"/>
    </location>
</feature>
<reference evidence="9" key="1">
    <citation type="submission" date="2022-10" db="EMBL/GenBank/DDBJ databases">
        <title>Tapping the CABI collections for fungal endophytes: first genome assemblies for Collariella, Neodidymelliopsis, Ascochyta clinopodiicola, Didymella pomorum, Didymosphaeria variabile, Neocosmospora piperis and Neocucurbitaria cava.</title>
        <authorList>
            <person name="Hill R."/>
        </authorList>
    </citation>
    <scope>NUCLEOTIDE SEQUENCE</scope>
    <source>
        <strain evidence="9">IMI 355082</strain>
    </source>
</reference>
<feature type="transmembrane region" description="Helical" evidence="7">
    <location>
        <begin position="207"/>
        <end position="227"/>
    </location>
</feature>